<dbReference type="EMBL" id="ML179051">
    <property type="protein sequence ID" value="THV05119.1"/>
    <property type="molecule type" value="Genomic_DNA"/>
</dbReference>
<organism evidence="2 3">
    <name type="scientific">Dendrothele bispora (strain CBS 962.96)</name>
    <dbReference type="NCBI Taxonomy" id="1314807"/>
    <lineage>
        <taxon>Eukaryota</taxon>
        <taxon>Fungi</taxon>
        <taxon>Dikarya</taxon>
        <taxon>Basidiomycota</taxon>
        <taxon>Agaricomycotina</taxon>
        <taxon>Agaricomycetes</taxon>
        <taxon>Agaricomycetidae</taxon>
        <taxon>Agaricales</taxon>
        <taxon>Agaricales incertae sedis</taxon>
        <taxon>Dendrothele</taxon>
    </lineage>
</organism>
<evidence type="ECO:0000313" key="2">
    <source>
        <dbReference type="EMBL" id="THV05119.1"/>
    </source>
</evidence>
<feature type="transmembrane region" description="Helical" evidence="1">
    <location>
        <begin position="30"/>
        <end position="53"/>
    </location>
</feature>
<proteinExistence type="predicted"/>
<gene>
    <name evidence="2" type="ORF">K435DRAFT_826607</name>
</gene>
<dbReference type="Proteomes" id="UP000297245">
    <property type="component" value="Unassembled WGS sequence"/>
</dbReference>
<feature type="transmembrane region" description="Helical" evidence="1">
    <location>
        <begin position="227"/>
        <end position="252"/>
    </location>
</feature>
<keyword evidence="3" id="KW-1185">Reference proteome</keyword>
<evidence type="ECO:0000313" key="3">
    <source>
        <dbReference type="Proteomes" id="UP000297245"/>
    </source>
</evidence>
<evidence type="ECO:0000256" key="1">
    <source>
        <dbReference type="SAM" id="Phobius"/>
    </source>
</evidence>
<accession>A0A4S8MR71</accession>
<feature type="transmembrane region" description="Helical" evidence="1">
    <location>
        <begin position="143"/>
        <end position="165"/>
    </location>
</feature>
<keyword evidence="1" id="KW-1133">Transmembrane helix</keyword>
<protein>
    <submittedName>
        <fullName evidence="2">Uncharacterized protein</fullName>
    </submittedName>
</protein>
<keyword evidence="1" id="KW-0472">Membrane</keyword>
<feature type="transmembrane region" description="Helical" evidence="1">
    <location>
        <begin position="101"/>
        <end position="122"/>
    </location>
</feature>
<feature type="transmembrane region" description="Helical" evidence="1">
    <location>
        <begin position="258"/>
        <end position="275"/>
    </location>
</feature>
<sequence>MPPALDPSFAPAGETADDLWLERSLLNGVVLANVAYGILLTITIQCSIGLLNIYRRTGAVAWWICTYVGLMSTMATAAIATQNLFNQWCFIDFRDYPGGPFVFNVSFYATPVNAAGFGLYTIMAWMADGLVLHRFFVIYDRSLAVLVIPALMWLGGVASGILLLISVTHSDDSFYAQRSVNISIAFWSLSLGLNVILTLLISGRLLLARYHLKSTIGPRYGQDYISVVNMLVESASLYSVWALVFLVTYARGSAAQNIFLPALGQIQAIAPLLILTRVISGRAWGTTAGPSYQTGFRSTSIPGGSTIASTAETRIEIPLNRLPDSKTPSDILVQRENQSEMFVK</sequence>
<dbReference type="AlphaFoldDB" id="A0A4S8MR71"/>
<reference evidence="2 3" key="1">
    <citation type="journal article" date="2019" name="Nat. Ecol. Evol.">
        <title>Megaphylogeny resolves global patterns of mushroom evolution.</title>
        <authorList>
            <person name="Varga T."/>
            <person name="Krizsan K."/>
            <person name="Foldi C."/>
            <person name="Dima B."/>
            <person name="Sanchez-Garcia M."/>
            <person name="Sanchez-Ramirez S."/>
            <person name="Szollosi G.J."/>
            <person name="Szarkandi J.G."/>
            <person name="Papp V."/>
            <person name="Albert L."/>
            <person name="Andreopoulos W."/>
            <person name="Angelini C."/>
            <person name="Antonin V."/>
            <person name="Barry K.W."/>
            <person name="Bougher N.L."/>
            <person name="Buchanan P."/>
            <person name="Buyck B."/>
            <person name="Bense V."/>
            <person name="Catcheside P."/>
            <person name="Chovatia M."/>
            <person name="Cooper J."/>
            <person name="Damon W."/>
            <person name="Desjardin D."/>
            <person name="Finy P."/>
            <person name="Geml J."/>
            <person name="Haridas S."/>
            <person name="Hughes K."/>
            <person name="Justo A."/>
            <person name="Karasinski D."/>
            <person name="Kautmanova I."/>
            <person name="Kiss B."/>
            <person name="Kocsube S."/>
            <person name="Kotiranta H."/>
            <person name="LaButti K.M."/>
            <person name="Lechner B.E."/>
            <person name="Liimatainen K."/>
            <person name="Lipzen A."/>
            <person name="Lukacs Z."/>
            <person name="Mihaltcheva S."/>
            <person name="Morgado L.N."/>
            <person name="Niskanen T."/>
            <person name="Noordeloos M.E."/>
            <person name="Ohm R.A."/>
            <person name="Ortiz-Santana B."/>
            <person name="Ovrebo C."/>
            <person name="Racz N."/>
            <person name="Riley R."/>
            <person name="Savchenko A."/>
            <person name="Shiryaev A."/>
            <person name="Soop K."/>
            <person name="Spirin V."/>
            <person name="Szebenyi C."/>
            <person name="Tomsovsky M."/>
            <person name="Tulloss R.E."/>
            <person name="Uehling J."/>
            <person name="Grigoriev I.V."/>
            <person name="Vagvolgyi C."/>
            <person name="Papp T."/>
            <person name="Martin F.M."/>
            <person name="Miettinen O."/>
            <person name="Hibbett D.S."/>
            <person name="Nagy L.G."/>
        </authorList>
    </citation>
    <scope>NUCLEOTIDE SEQUENCE [LARGE SCALE GENOMIC DNA]</scope>
    <source>
        <strain evidence="2 3">CBS 962.96</strain>
    </source>
</reference>
<feature type="transmembrane region" description="Helical" evidence="1">
    <location>
        <begin position="185"/>
        <end position="207"/>
    </location>
</feature>
<dbReference type="OrthoDB" id="2905268at2759"/>
<keyword evidence="1" id="KW-0812">Transmembrane</keyword>
<feature type="transmembrane region" description="Helical" evidence="1">
    <location>
        <begin position="60"/>
        <end position="81"/>
    </location>
</feature>
<name>A0A4S8MR71_DENBC</name>